<evidence type="ECO:0000313" key="2">
    <source>
        <dbReference type="Proteomes" id="UP001597417"/>
    </source>
</evidence>
<dbReference type="Pfam" id="PF08889">
    <property type="entry name" value="WbqC"/>
    <property type="match status" value="1"/>
</dbReference>
<proteinExistence type="predicted"/>
<reference evidence="2" key="1">
    <citation type="journal article" date="2019" name="Int. J. Syst. Evol. Microbiol.">
        <title>The Global Catalogue of Microorganisms (GCM) 10K type strain sequencing project: providing services to taxonomists for standard genome sequencing and annotation.</title>
        <authorList>
            <consortium name="The Broad Institute Genomics Platform"/>
            <consortium name="The Broad Institute Genome Sequencing Center for Infectious Disease"/>
            <person name="Wu L."/>
            <person name="Ma J."/>
        </authorList>
    </citation>
    <scope>NUCLEOTIDE SEQUENCE [LARGE SCALE GENOMIC DNA]</scope>
    <source>
        <strain evidence="2">CGMCC 4.7645</strain>
    </source>
</reference>
<keyword evidence="2" id="KW-1185">Reference proteome</keyword>
<dbReference type="InterPro" id="IPR014985">
    <property type="entry name" value="WbqC"/>
</dbReference>
<accession>A0ABW5FNV9</accession>
<comment type="caution">
    <text evidence="1">The sequence shown here is derived from an EMBL/GenBank/DDBJ whole genome shotgun (WGS) entry which is preliminary data.</text>
</comment>
<name>A0ABW5FNV9_9PSEU</name>
<organism evidence="1 2">
    <name type="scientific">Amycolatopsis pigmentata</name>
    <dbReference type="NCBI Taxonomy" id="450801"/>
    <lineage>
        <taxon>Bacteria</taxon>
        <taxon>Bacillati</taxon>
        <taxon>Actinomycetota</taxon>
        <taxon>Actinomycetes</taxon>
        <taxon>Pseudonocardiales</taxon>
        <taxon>Pseudonocardiaceae</taxon>
        <taxon>Amycolatopsis</taxon>
    </lineage>
</organism>
<sequence>MISCAIHQPNFFPRPSTLAKLLQADVWVVLDNVQFNARDYQHRTRLAALADPTAQQWLSLPVSRPNGRASLISELRLADRETGRRRVEQLIRQYYRRAPYWSAIGDCVEKVGFALEFVDGLSEVAEQSTLALLSLLGWQGRVERSSALEARCGRSVRLADLTKAVGAETYVCGPGGSRYLDKRPFTELGISVSFQAPPPWTRKPETRAVSALRVLASYGPEAVREWLAPPVHLSAV</sequence>
<dbReference type="RefSeq" id="WP_378263774.1">
    <property type="nucleotide sequence ID" value="NZ_JBHUKR010000006.1"/>
</dbReference>
<dbReference type="Proteomes" id="UP001597417">
    <property type="component" value="Unassembled WGS sequence"/>
</dbReference>
<evidence type="ECO:0000313" key="1">
    <source>
        <dbReference type="EMBL" id="MFD2416724.1"/>
    </source>
</evidence>
<protein>
    <submittedName>
        <fullName evidence="1">WbqC family protein</fullName>
    </submittedName>
</protein>
<gene>
    <name evidence="1" type="ORF">ACFSXZ_10350</name>
</gene>
<dbReference type="EMBL" id="JBHUKR010000006">
    <property type="protein sequence ID" value="MFD2416724.1"/>
    <property type="molecule type" value="Genomic_DNA"/>
</dbReference>